<accession>A0A364VD18</accession>
<dbReference type="SUPFAM" id="SSF51735">
    <property type="entry name" value="NAD(P)-binding Rossmann-fold domains"/>
    <property type="match status" value="1"/>
</dbReference>
<dbReference type="InterPro" id="IPR001509">
    <property type="entry name" value="Epimerase_deHydtase"/>
</dbReference>
<feature type="region of interest" description="Disordered" evidence="1">
    <location>
        <begin position="127"/>
        <end position="170"/>
    </location>
</feature>
<dbReference type="GO" id="GO:0005737">
    <property type="term" value="C:cytoplasm"/>
    <property type="evidence" value="ECO:0007669"/>
    <property type="project" value="TreeGrafter"/>
</dbReference>
<gene>
    <name evidence="3" type="ORF">CWC39_02700</name>
</gene>
<proteinExistence type="predicted"/>
<evidence type="ECO:0000313" key="3">
    <source>
        <dbReference type="EMBL" id="RAV34521.1"/>
    </source>
</evidence>
<dbReference type="InterPro" id="IPR036291">
    <property type="entry name" value="NAD(P)-bd_dom_sf"/>
</dbReference>
<dbReference type="OrthoDB" id="3338687at2"/>
<dbReference type="Pfam" id="PF01370">
    <property type="entry name" value="Epimerase"/>
    <property type="match status" value="1"/>
</dbReference>
<dbReference type="PANTHER" id="PTHR48079:SF6">
    <property type="entry name" value="NAD(P)-BINDING DOMAIN-CONTAINING PROTEIN-RELATED"/>
    <property type="match status" value="1"/>
</dbReference>
<dbReference type="Proteomes" id="UP000251047">
    <property type="component" value="Unassembled WGS sequence"/>
</dbReference>
<evidence type="ECO:0000256" key="1">
    <source>
        <dbReference type="SAM" id="MobiDB-lite"/>
    </source>
</evidence>
<evidence type="ECO:0000313" key="4">
    <source>
        <dbReference type="Proteomes" id="UP000251047"/>
    </source>
</evidence>
<protein>
    <recommendedName>
        <fullName evidence="2">NAD-dependent epimerase/dehydratase domain-containing protein</fullName>
    </recommendedName>
</protein>
<dbReference type="GO" id="GO:0004029">
    <property type="term" value="F:aldehyde dehydrogenase (NAD+) activity"/>
    <property type="evidence" value="ECO:0007669"/>
    <property type="project" value="TreeGrafter"/>
</dbReference>
<comment type="caution">
    <text evidence="3">The sequence shown here is derived from an EMBL/GenBank/DDBJ whole genome shotgun (WGS) entry which is preliminary data.</text>
</comment>
<name>A0A364VD18_9CORY</name>
<reference evidence="3 4" key="1">
    <citation type="journal article" date="2018" name="Syst. Appl. Microbiol.">
        <title>Corynebacterium heidelbergense sp. nov., isolated from the preen glands of Egyptian geese (Alopochen aegyptiacus).</title>
        <authorList>
            <person name="Braun M.S."/>
            <person name="Wang E."/>
            <person name="Zimmermann S."/>
            <person name="Wink M."/>
        </authorList>
    </citation>
    <scope>NUCLEOTIDE SEQUENCE [LARGE SCALE GENOMIC DNA]</scope>
    <source>
        <strain evidence="3 4">DSM 104638</strain>
    </source>
</reference>
<feature type="compositionally biased region" description="Polar residues" evidence="1">
    <location>
        <begin position="131"/>
        <end position="148"/>
    </location>
</feature>
<sequence length="373" mass="39607">MRVVVTGASGNAGTGVLRALAETPGVTSVLGIARRLPDPTVHPYSTCEWASVDIGAQNSPTAARTALEQAFSGADAVIHLAWLIQPNRDRDLLRRVNVEGAKTVAQAAAAAGVKQLVVASSVGAYSPDAESPSTKLPNTNASHTNPPSDTDHGIGPNAQPFPLRDETWPTRGIRSSHYSTDKADVESFLDAFEAAHPGIIVTRIRPALIFQSDAGAEIQRYFLGSLFPVQALRAVRLPILPLPANLHVQTVHSNDVGRAYAAAVAHRAGGAFNICADAILTPRDLAKTLSYGRFFRVPAKAVRALVALAYRGHLNPTDPGWLDMALGAPMMSNAKAKMELGWSPQHEALGTLRELVDGMIAGRGAQSPVLRRR</sequence>
<dbReference type="Gene3D" id="3.40.50.720">
    <property type="entry name" value="NAD(P)-binding Rossmann-like Domain"/>
    <property type="match status" value="1"/>
</dbReference>
<feature type="domain" description="NAD-dependent epimerase/dehydratase" evidence="2">
    <location>
        <begin position="3"/>
        <end position="146"/>
    </location>
</feature>
<dbReference type="AlphaFoldDB" id="A0A364VD18"/>
<evidence type="ECO:0000259" key="2">
    <source>
        <dbReference type="Pfam" id="PF01370"/>
    </source>
</evidence>
<dbReference type="PANTHER" id="PTHR48079">
    <property type="entry name" value="PROTEIN YEEZ"/>
    <property type="match status" value="1"/>
</dbReference>
<dbReference type="InterPro" id="IPR051783">
    <property type="entry name" value="NAD(P)-dependent_oxidoreduct"/>
</dbReference>
<dbReference type="EMBL" id="PHQP01000012">
    <property type="protein sequence ID" value="RAV34521.1"/>
    <property type="molecule type" value="Genomic_DNA"/>
</dbReference>
<organism evidence="3 4">
    <name type="scientific">Corynebacterium heidelbergense</name>
    <dbReference type="NCBI Taxonomy" id="2055947"/>
    <lineage>
        <taxon>Bacteria</taxon>
        <taxon>Bacillati</taxon>
        <taxon>Actinomycetota</taxon>
        <taxon>Actinomycetes</taxon>
        <taxon>Mycobacteriales</taxon>
        <taxon>Corynebacteriaceae</taxon>
        <taxon>Corynebacterium</taxon>
    </lineage>
</organism>
<dbReference type="RefSeq" id="WP_112768984.1">
    <property type="nucleotide sequence ID" value="NZ_CP063191.1"/>
</dbReference>